<comment type="caution">
    <text evidence="3">The sequence shown here is derived from an EMBL/GenBank/DDBJ whole genome shotgun (WGS) entry which is preliminary data.</text>
</comment>
<dbReference type="OrthoDB" id="4719016at2759"/>
<dbReference type="GO" id="GO:0015969">
    <property type="term" value="P:guanosine tetraphosphate metabolic process"/>
    <property type="evidence" value="ECO:0007669"/>
    <property type="project" value="InterPro"/>
</dbReference>
<feature type="domain" description="RelA/SpoT" evidence="2">
    <location>
        <begin position="10"/>
        <end position="167"/>
    </location>
</feature>
<feature type="region of interest" description="Disordered" evidence="1">
    <location>
        <begin position="84"/>
        <end position="105"/>
    </location>
</feature>
<organism evidence="3 4">
    <name type="scientific">Clohesyomyces aquaticus</name>
    <dbReference type="NCBI Taxonomy" id="1231657"/>
    <lineage>
        <taxon>Eukaryota</taxon>
        <taxon>Fungi</taxon>
        <taxon>Dikarya</taxon>
        <taxon>Ascomycota</taxon>
        <taxon>Pezizomycotina</taxon>
        <taxon>Dothideomycetes</taxon>
        <taxon>Pleosporomycetidae</taxon>
        <taxon>Pleosporales</taxon>
        <taxon>Lindgomycetaceae</taxon>
        <taxon>Clohesyomyces</taxon>
    </lineage>
</organism>
<dbReference type="PANTHER" id="PTHR41773">
    <property type="entry name" value="GTP PYROPHOSPHATASE-RELATED"/>
    <property type="match status" value="1"/>
</dbReference>
<dbReference type="PANTHER" id="PTHR41773:SF1">
    <property type="entry name" value="RELA_SPOT DOMAIN-CONTAINING PROTEIN"/>
    <property type="match status" value="1"/>
</dbReference>
<gene>
    <name evidence="3" type="ORF">BCR34DRAFT_667741</name>
</gene>
<dbReference type="Proteomes" id="UP000193144">
    <property type="component" value="Unassembled WGS sequence"/>
</dbReference>
<dbReference type="Pfam" id="PF04607">
    <property type="entry name" value="RelA_SpoT"/>
    <property type="match status" value="1"/>
</dbReference>
<evidence type="ECO:0000313" key="4">
    <source>
        <dbReference type="Proteomes" id="UP000193144"/>
    </source>
</evidence>
<sequence length="438" mass="50315">MNKKRKKKNKKPFKDKKEIEESIFDLAGVRIALYVPNQKETVRGLINELFEVVHWQDHGNRCRSEDYICTSCSGKLDETRSAVCQKASSEPEGDEDQEEEPKDDYSPIFAGYAASHARVKLKKNDLPRDIEDDLGPDKVVEIQVVSVLVHAWAEVEHDIVYKAIKDEASVEEKKILDTLNGMIMSAELLLDQLHTTHNARVNNQYQAFRHKTALATYVNGYVETLLSEKEINDLHFKMLLQVLRVAHKDSRQKLGPILKQLGFDDNTRGYSDASKTKLRTNIDNISDSVLPFRLAKHMEIPFYIMRHILPDKETPQDPHRGSRSHADRCCVLLSCMVWLVSLVEYGRVKRVKDAAKLNESEDKAWEWTFIGVARGDIAMGEKNPNTKDEKDMKVLWDWFEKQERSSIFSFVFRASKLGVLRSFPEDLPRKSGHGNSED</sequence>
<dbReference type="EMBL" id="MCFA01000159">
    <property type="protein sequence ID" value="ORY02294.1"/>
    <property type="molecule type" value="Genomic_DNA"/>
</dbReference>
<evidence type="ECO:0000256" key="1">
    <source>
        <dbReference type="SAM" id="MobiDB-lite"/>
    </source>
</evidence>
<dbReference type="AlphaFoldDB" id="A0A1Y1YWQ4"/>
<proteinExistence type="predicted"/>
<name>A0A1Y1YWQ4_9PLEO</name>
<dbReference type="InterPro" id="IPR043519">
    <property type="entry name" value="NT_sf"/>
</dbReference>
<dbReference type="InterPro" id="IPR007685">
    <property type="entry name" value="RelA_SpoT"/>
</dbReference>
<accession>A0A1Y1YWQ4</accession>
<dbReference type="SMART" id="SM00954">
    <property type="entry name" value="RelA_SpoT"/>
    <property type="match status" value="1"/>
</dbReference>
<reference evidence="3 4" key="1">
    <citation type="submission" date="2016-07" db="EMBL/GenBank/DDBJ databases">
        <title>Pervasive Adenine N6-methylation of Active Genes in Fungi.</title>
        <authorList>
            <consortium name="DOE Joint Genome Institute"/>
            <person name="Mondo S.J."/>
            <person name="Dannebaum R.O."/>
            <person name="Kuo R.C."/>
            <person name="Labutti K."/>
            <person name="Haridas S."/>
            <person name="Kuo A."/>
            <person name="Salamov A."/>
            <person name="Ahrendt S.R."/>
            <person name="Lipzen A."/>
            <person name="Sullivan W."/>
            <person name="Andreopoulos W.B."/>
            <person name="Clum A."/>
            <person name="Lindquist E."/>
            <person name="Daum C."/>
            <person name="Ramamoorthy G.K."/>
            <person name="Gryganskyi A."/>
            <person name="Culley D."/>
            <person name="Magnuson J.K."/>
            <person name="James T.Y."/>
            <person name="O'Malley M.A."/>
            <person name="Stajich J.E."/>
            <person name="Spatafora J.W."/>
            <person name="Visel A."/>
            <person name="Grigoriev I.V."/>
        </authorList>
    </citation>
    <scope>NUCLEOTIDE SEQUENCE [LARGE SCALE GENOMIC DNA]</scope>
    <source>
        <strain evidence="3 4">CBS 115471</strain>
    </source>
</reference>
<dbReference type="Gene3D" id="3.30.460.10">
    <property type="entry name" value="Beta Polymerase, domain 2"/>
    <property type="match status" value="1"/>
</dbReference>
<dbReference type="STRING" id="1231657.A0A1Y1YWQ4"/>
<evidence type="ECO:0000313" key="3">
    <source>
        <dbReference type="EMBL" id="ORY02294.1"/>
    </source>
</evidence>
<evidence type="ECO:0000259" key="2">
    <source>
        <dbReference type="SMART" id="SM00954"/>
    </source>
</evidence>
<protein>
    <recommendedName>
        <fullName evidence="2">RelA/SpoT domain-containing protein</fullName>
    </recommendedName>
</protein>
<dbReference type="SUPFAM" id="SSF81301">
    <property type="entry name" value="Nucleotidyltransferase"/>
    <property type="match status" value="1"/>
</dbReference>
<keyword evidence="4" id="KW-1185">Reference proteome</keyword>
<feature type="compositionally biased region" description="Acidic residues" evidence="1">
    <location>
        <begin position="91"/>
        <end position="102"/>
    </location>
</feature>